<dbReference type="CDD" id="cd03811">
    <property type="entry name" value="GT4_GT28_WabH-like"/>
    <property type="match status" value="1"/>
</dbReference>
<keyword evidence="1" id="KW-0328">Glycosyltransferase</keyword>
<dbReference type="RefSeq" id="WP_190616971.1">
    <property type="nucleotide sequence ID" value="NZ_CP061538.1"/>
</dbReference>
<dbReference type="Gene3D" id="3.40.50.2000">
    <property type="entry name" value="Glycogen Phosphorylase B"/>
    <property type="match status" value="2"/>
</dbReference>
<dbReference type="Proteomes" id="UP000516421">
    <property type="component" value="Chromosome"/>
</dbReference>
<accession>A0A7H2BIF7</accession>
<sequence length="374" mass="40701">MAVENSLPVALWAIPVPEFGGVARHATDVARTGLPGYELKVLVADGALANTLDELGNSAIRGEFGTSAGFIKSFNILNQQIEQLRPAVVHSHLAYADIVACAVVVSRRLRRIVQRETFVPALFTTEHGIAGNDAVYHSSPLKARGRELIHRARLMLTNHAIAVSQSTEDQMKRKWGARNVEVIFNGVDAPQTAMNISRVTSKNPHILSLARLAPEKGLEVLIEAFAELRKELGGATLEIAGEGSELARLEALAARLGISDAVRFPGFVDASEAMSRADVLVQLSVWENLSYTLLDAKALGLKIVATDVGGNAEILEESELVPSLAEIGHENLRQAVVERIKQQLNEPGHKSFEWLSSTEMAIKIAESYRKEKQK</sequence>
<evidence type="ECO:0000259" key="3">
    <source>
        <dbReference type="Pfam" id="PF00534"/>
    </source>
</evidence>
<evidence type="ECO:0000313" key="6">
    <source>
        <dbReference type="Proteomes" id="UP000516421"/>
    </source>
</evidence>
<feature type="domain" description="Glycosyltransferase subfamily 4-like N-terminal" evidence="4">
    <location>
        <begin position="20"/>
        <end position="188"/>
    </location>
</feature>
<dbReference type="SUPFAM" id="SSF53756">
    <property type="entry name" value="UDP-Glycosyltransferase/glycogen phosphorylase"/>
    <property type="match status" value="1"/>
</dbReference>
<gene>
    <name evidence="5" type="ORF">IDM48_08695</name>
</gene>
<reference evidence="5 6" key="1">
    <citation type="submission" date="2020-09" db="EMBL/GenBank/DDBJ databases">
        <title>Investigation of environmental microbe.</title>
        <authorList>
            <person name="Ou Y."/>
            <person name="Kang Q."/>
        </authorList>
    </citation>
    <scope>NUCLEOTIDE SEQUENCE [LARGE SCALE GENOMIC DNA]</scope>
    <source>
        <strain evidence="5 6">KJZ-9</strain>
    </source>
</reference>
<dbReference type="PANTHER" id="PTHR12526">
    <property type="entry name" value="GLYCOSYLTRANSFERASE"/>
    <property type="match status" value="1"/>
</dbReference>
<evidence type="ECO:0000256" key="1">
    <source>
        <dbReference type="ARBA" id="ARBA00022676"/>
    </source>
</evidence>
<keyword evidence="6" id="KW-1185">Reference proteome</keyword>
<keyword evidence="2 5" id="KW-0808">Transferase</keyword>
<dbReference type="InterPro" id="IPR028098">
    <property type="entry name" value="Glyco_trans_4-like_N"/>
</dbReference>
<dbReference type="AlphaFoldDB" id="A0A7H2BIF7"/>
<dbReference type="KEGG" id="rama:IDM48_08695"/>
<organism evidence="5 6">
    <name type="scientific">Rothia amarae</name>
    <dbReference type="NCBI Taxonomy" id="169480"/>
    <lineage>
        <taxon>Bacteria</taxon>
        <taxon>Bacillati</taxon>
        <taxon>Actinomycetota</taxon>
        <taxon>Actinomycetes</taxon>
        <taxon>Micrococcales</taxon>
        <taxon>Micrococcaceae</taxon>
        <taxon>Rothia</taxon>
    </lineage>
</organism>
<dbReference type="GO" id="GO:0016757">
    <property type="term" value="F:glycosyltransferase activity"/>
    <property type="evidence" value="ECO:0007669"/>
    <property type="project" value="UniProtKB-KW"/>
</dbReference>
<dbReference type="PANTHER" id="PTHR12526:SF636">
    <property type="entry name" value="BLL3647 PROTEIN"/>
    <property type="match status" value="1"/>
</dbReference>
<evidence type="ECO:0000259" key="4">
    <source>
        <dbReference type="Pfam" id="PF13439"/>
    </source>
</evidence>
<dbReference type="InterPro" id="IPR001296">
    <property type="entry name" value="Glyco_trans_1"/>
</dbReference>
<evidence type="ECO:0000313" key="5">
    <source>
        <dbReference type="EMBL" id="QNV39453.1"/>
    </source>
</evidence>
<protein>
    <submittedName>
        <fullName evidence="5">Glycosyltransferase</fullName>
    </submittedName>
</protein>
<dbReference type="Pfam" id="PF00534">
    <property type="entry name" value="Glycos_transf_1"/>
    <property type="match status" value="1"/>
</dbReference>
<proteinExistence type="predicted"/>
<dbReference type="EMBL" id="CP061538">
    <property type="protein sequence ID" value="QNV39453.1"/>
    <property type="molecule type" value="Genomic_DNA"/>
</dbReference>
<feature type="domain" description="Glycosyl transferase family 1" evidence="3">
    <location>
        <begin position="196"/>
        <end position="347"/>
    </location>
</feature>
<dbReference type="Pfam" id="PF13439">
    <property type="entry name" value="Glyco_transf_4"/>
    <property type="match status" value="1"/>
</dbReference>
<name>A0A7H2BIF7_9MICC</name>
<evidence type="ECO:0000256" key="2">
    <source>
        <dbReference type="ARBA" id="ARBA00022679"/>
    </source>
</evidence>